<dbReference type="SUPFAM" id="SSF49464">
    <property type="entry name" value="Carboxypeptidase regulatory domain-like"/>
    <property type="match status" value="1"/>
</dbReference>
<dbReference type="InterPro" id="IPR012910">
    <property type="entry name" value="Plug_dom"/>
</dbReference>
<keyword evidence="5 9" id="KW-0732">Signal</keyword>
<keyword evidence="3 8" id="KW-1134">Transmembrane beta strand</keyword>
<dbReference type="PANTHER" id="PTHR30069:SF29">
    <property type="entry name" value="HEMOGLOBIN AND HEMOGLOBIN-HAPTOGLOBIN-BINDING PROTEIN 1-RELATED"/>
    <property type="match status" value="1"/>
</dbReference>
<evidence type="ECO:0000256" key="2">
    <source>
        <dbReference type="ARBA" id="ARBA00022448"/>
    </source>
</evidence>
<organism evidence="11 12">
    <name type="scientific">Phocaeicola sartorii</name>
    <dbReference type="NCBI Taxonomy" id="671267"/>
    <lineage>
        <taxon>Bacteria</taxon>
        <taxon>Pseudomonadati</taxon>
        <taxon>Bacteroidota</taxon>
        <taxon>Bacteroidia</taxon>
        <taxon>Bacteroidales</taxon>
        <taxon>Bacteroidaceae</taxon>
        <taxon>Phocaeicola</taxon>
    </lineage>
</organism>
<dbReference type="InterPro" id="IPR037066">
    <property type="entry name" value="Plug_dom_sf"/>
</dbReference>
<reference evidence="11 12" key="1">
    <citation type="submission" date="2019-04" db="EMBL/GenBank/DDBJ databases">
        <title>Microbes associate with the intestines of laboratory mice.</title>
        <authorList>
            <person name="Navarre W."/>
            <person name="Wong E."/>
            <person name="Huang K."/>
            <person name="Tropini C."/>
            <person name="Ng K."/>
            <person name="Yu B."/>
        </authorList>
    </citation>
    <scope>NUCLEOTIDE SEQUENCE [LARGE SCALE GENOMIC DNA]</scope>
    <source>
        <strain evidence="11 12">NM22_B1</strain>
    </source>
</reference>
<comment type="similarity">
    <text evidence="8">Belongs to the TonB-dependent receptor family.</text>
</comment>
<feature type="chain" id="PRO_5020264754" evidence="9">
    <location>
        <begin position="26"/>
        <end position="1038"/>
    </location>
</feature>
<evidence type="ECO:0000256" key="5">
    <source>
        <dbReference type="ARBA" id="ARBA00022729"/>
    </source>
</evidence>
<comment type="subcellular location">
    <subcellularLocation>
        <location evidence="1 8">Cell outer membrane</location>
        <topology evidence="1 8">Multi-pass membrane protein</topology>
    </subcellularLocation>
</comment>
<dbReference type="SUPFAM" id="SSF56935">
    <property type="entry name" value="Porins"/>
    <property type="match status" value="1"/>
</dbReference>
<dbReference type="Gene3D" id="2.170.130.10">
    <property type="entry name" value="TonB-dependent receptor, plug domain"/>
    <property type="match status" value="1"/>
</dbReference>
<feature type="domain" description="TonB-dependent receptor plug" evidence="10">
    <location>
        <begin position="135"/>
        <end position="241"/>
    </location>
</feature>
<keyword evidence="7 8" id="KW-0998">Cell outer membrane</keyword>
<dbReference type="Gene3D" id="2.60.40.1120">
    <property type="entry name" value="Carboxypeptidase-like, regulatory domain"/>
    <property type="match status" value="1"/>
</dbReference>
<evidence type="ECO:0000256" key="4">
    <source>
        <dbReference type="ARBA" id="ARBA00022692"/>
    </source>
</evidence>
<keyword evidence="11" id="KW-0675">Receptor</keyword>
<dbReference type="Pfam" id="PF07715">
    <property type="entry name" value="Plug"/>
    <property type="match status" value="1"/>
</dbReference>
<dbReference type="AlphaFoldDB" id="A0A4S2FRH2"/>
<accession>A0A4S2FRH2</accession>
<dbReference type="FunFam" id="2.60.40.1120:FF:000003">
    <property type="entry name" value="Outer membrane protein Omp121"/>
    <property type="match status" value="1"/>
</dbReference>
<protein>
    <submittedName>
        <fullName evidence="11">TonB-dependent receptor</fullName>
    </submittedName>
</protein>
<dbReference type="GO" id="GO:0044718">
    <property type="term" value="P:siderophore transmembrane transport"/>
    <property type="evidence" value="ECO:0007669"/>
    <property type="project" value="TreeGrafter"/>
</dbReference>
<evidence type="ECO:0000256" key="9">
    <source>
        <dbReference type="SAM" id="SignalP"/>
    </source>
</evidence>
<evidence type="ECO:0000256" key="6">
    <source>
        <dbReference type="ARBA" id="ARBA00023136"/>
    </source>
</evidence>
<keyword evidence="2 8" id="KW-0813">Transport</keyword>
<dbReference type="EMBL" id="SRYJ01000009">
    <property type="protein sequence ID" value="TGY71780.1"/>
    <property type="molecule type" value="Genomic_DNA"/>
</dbReference>
<dbReference type="NCBIfam" id="TIGR04056">
    <property type="entry name" value="OMP_RagA_SusC"/>
    <property type="match status" value="1"/>
</dbReference>
<dbReference type="Pfam" id="PF13715">
    <property type="entry name" value="CarbopepD_reg_2"/>
    <property type="match status" value="1"/>
</dbReference>
<dbReference type="PANTHER" id="PTHR30069">
    <property type="entry name" value="TONB-DEPENDENT OUTER MEMBRANE RECEPTOR"/>
    <property type="match status" value="1"/>
</dbReference>
<dbReference type="PROSITE" id="PS52016">
    <property type="entry name" value="TONB_DEPENDENT_REC_3"/>
    <property type="match status" value="1"/>
</dbReference>
<sequence length="1038" mass="116872">MKQTKRNKSILFMGMLTLGVVSAYAVPSNPDANLVLMSGAYQQVGTIKGTVLDAKTGEPIIGANVVVKGTTNGIITDFDGNYTLTAPVGSVLLISYIGYQPIEVKAAATSQTIKLQEDSQALDEVVVVGYGVQKKATVTGSVSSVKGGDLKASGTANVTNTFAGKLPGVIATNRSGEPGSDWSNILIRGKGSLNDNSPLIVIDGVANRSGLDRLNPNDIESVNVLKDASAAIYGAQAANGVILVTTKRGVASKPTITYDGTFSLAQFTRTPKLMNAYEYMTYDDEISRYNGWTPKFENIKGGYLDGTINRDKYGDTDWMKATFRNFAPQTRHSLAVNGGSEKVKFYISGDYSYQEPNYRNTVFNFQTAQLRSNVDAQITDNLKIGLDLATRKERRNNSVYSTGTMFWEAFMAYPYLYDYYPNGLPGPGLSNGNNLAVLASGKDTGYDRIDDFFVDSKINFELKLPWITQGLSVSGYAAFDHHFYNRKQFWDVWDTYDYNDATGDYVKKTTNMDGNKINLNQTNDNNVSRTLHLKLNYERTFGDHRVGAFVAYEQNKYEGENFWAWRGYYLSDKPDYLDFGADKEKTNGGRGYVTARQNYFGRLNYAYKEKYLAEFTLRHDGSMNFSSNGRWGTFPGISLGWRISEEDFFKKAVPFVDDLKLRASWGKLGNDRSYDANGYPIYFQYLSTYNMVDGAILGEVPEINKGFLPGRVGNPNITWEKVDSKNIGLDGTLWNGLLGFTAEYFYQNRTDILTPKQASIPGYTGLTLPDQNIGEVSNQGIELMLNHRNTIGDVKYFVSGNFTYTKNKIKFFDEAANTPDWQRRTGHSIDSWLMLKSDGIYQTWEEIENTPHLPGTQPGDIKYVDIDGDKEITDNDRIRSKNGNVPQMVFGLNLGVEWKGWEFNMLWSGQAKAYQMIVPYSYNIHKEFYDNRWVSAEETPNSKYPRAFNKDDKFNTRWSDFWLYDASFLRLKNVEVAYNLPRKWLETMNMQAVRIYLVGNNLFTLDHIKFQDPESSATSAGQYYPQSRTYTVGVNVTF</sequence>
<comment type="caution">
    <text evidence="11">The sequence shown here is derived from an EMBL/GenBank/DDBJ whole genome shotgun (WGS) entry which is preliminary data.</text>
</comment>
<evidence type="ECO:0000256" key="3">
    <source>
        <dbReference type="ARBA" id="ARBA00022452"/>
    </source>
</evidence>
<proteinExistence type="inferred from homology"/>
<evidence type="ECO:0000256" key="8">
    <source>
        <dbReference type="PROSITE-ProRule" id="PRU01360"/>
    </source>
</evidence>
<dbReference type="InterPro" id="IPR023997">
    <property type="entry name" value="TonB-dep_OMP_SusC/RagA_CS"/>
</dbReference>
<dbReference type="FunFam" id="2.170.130.10:FF:000003">
    <property type="entry name" value="SusC/RagA family TonB-linked outer membrane protein"/>
    <property type="match status" value="1"/>
</dbReference>
<dbReference type="RefSeq" id="WP_135950706.1">
    <property type="nucleotide sequence ID" value="NZ_CAOOJZ010000002.1"/>
</dbReference>
<evidence type="ECO:0000259" key="10">
    <source>
        <dbReference type="Pfam" id="PF07715"/>
    </source>
</evidence>
<dbReference type="InterPro" id="IPR036942">
    <property type="entry name" value="Beta-barrel_TonB_sf"/>
</dbReference>
<evidence type="ECO:0000313" key="11">
    <source>
        <dbReference type="EMBL" id="TGY71780.1"/>
    </source>
</evidence>
<name>A0A4S2FRH2_9BACT</name>
<keyword evidence="6 8" id="KW-0472">Membrane</keyword>
<dbReference type="InterPro" id="IPR039426">
    <property type="entry name" value="TonB-dep_rcpt-like"/>
</dbReference>
<evidence type="ECO:0000256" key="1">
    <source>
        <dbReference type="ARBA" id="ARBA00004571"/>
    </source>
</evidence>
<dbReference type="InterPro" id="IPR023996">
    <property type="entry name" value="TonB-dep_OMP_SusC/RagA"/>
</dbReference>
<dbReference type="Proteomes" id="UP000310760">
    <property type="component" value="Unassembled WGS sequence"/>
</dbReference>
<gene>
    <name evidence="11" type="ORF">E5339_05630</name>
</gene>
<dbReference type="GO" id="GO:0009279">
    <property type="term" value="C:cell outer membrane"/>
    <property type="evidence" value="ECO:0007669"/>
    <property type="project" value="UniProtKB-SubCell"/>
</dbReference>
<evidence type="ECO:0000256" key="7">
    <source>
        <dbReference type="ARBA" id="ARBA00023237"/>
    </source>
</evidence>
<dbReference type="Gene3D" id="2.40.170.20">
    <property type="entry name" value="TonB-dependent receptor, beta-barrel domain"/>
    <property type="match status" value="1"/>
</dbReference>
<evidence type="ECO:0000313" key="12">
    <source>
        <dbReference type="Proteomes" id="UP000310760"/>
    </source>
</evidence>
<dbReference type="GO" id="GO:0015344">
    <property type="term" value="F:siderophore uptake transmembrane transporter activity"/>
    <property type="evidence" value="ECO:0007669"/>
    <property type="project" value="TreeGrafter"/>
</dbReference>
<keyword evidence="4 8" id="KW-0812">Transmembrane</keyword>
<dbReference type="InterPro" id="IPR008969">
    <property type="entry name" value="CarboxyPept-like_regulatory"/>
</dbReference>
<feature type="signal peptide" evidence="9">
    <location>
        <begin position="1"/>
        <end position="25"/>
    </location>
</feature>
<dbReference type="NCBIfam" id="TIGR04057">
    <property type="entry name" value="SusC_RagA_signa"/>
    <property type="match status" value="1"/>
</dbReference>